<dbReference type="Proteomes" id="UP000033035">
    <property type="component" value="Unassembled WGS sequence"/>
</dbReference>
<reference evidence="2 3" key="1">
    <citation type="submission" date="2013-04" db="EMBL/GenBank/DDBJ databases">
        <title>The Genome Sequence of Parabacteroides gordonii DSM 23371.</title>
        <authorList>
            <consortium name="The Broad Institute Genomics Platform"/>
            <person name="Earl A."/>
            <person name="Ward D."/>
            <person name="Feldgarden M."/>
            <person name="Gevers D."/>
            <person name="Martens E."/>
            <person name="Sakamoto M."/>
            <person name="Benno Y."/>
            <person name="Suzuki N."/>
            <person name="Matsunaga N."/>
            <person name="Koshihara K."/>
            <person name="Seki M."/>
            <person name="Komiya H."/>
            <person name="Walker B."/>
            <person name="Young S."/>
            <person name="Zeng Q."/>
            <person name="Gargeya S."/>
            <person name="Fitzgerald M."/>
            <person name="Haas B."/>
            <person name="Abouelleil A."/>
            <person name="Allen A.W."/>
            <person name="Alvarado L."/>
            <person name="Arachchi H.M."/>
            <person name="Berlin A.M."/>
            <person name="Chapman S.B."/>
            <person name="Gainer-Dewar J."/>
            <person name="Goldberg J."/>
            <person name="Griggs A."/>
            <person name="Gujja S."/>
            <person name="Hansen M."/>
            <person name="Howarth C."/>
            <person name="Imamovic A."/>
            <person name="Ireland A."/>
            <person name="Larimer J."/>
            <person name="McCowan C."/>
            <person name="Murphy C."/>
            <person name="Pearson M."/>
            <person name="Poon T.W."/>
            <person name="Priest M."/>
            <person name="Roberts A."/>
            <person name="Saif S."/>
            <person name="Shea T."/>
            <person name="Sisk P."/>
            <person name="Sykes S."/>
            <person name="Wortman J."/>
            <person name="Nusbaum C."/>
            <person name="Birren B."/>
        </authorList>
    </citation>
    <scope>NUCLEOTIDE SEQUENCE [LARGE SCALE GENOMIC DNA]</scope>
    <source>
        <strain evidence="2 3">MS-1</strain>
    </source>
</reference>
<dbReference type="PATRIC" id="fig|1203610.3.peg.4770"/>
<evidence type="ECO:0000313" key="3">
    <source>
        <dbReference type="Proteomes" id="UP000033035"/>
    </source>
</evidence>
<keyword evidence="3" id="KW-1185">Reference proteome</keyword>
<gene>
    <name evidence="2" type="ORF">HMPREF1536_04679</name>
</gene>
<name>A0A0F5ISR1_9BACT</name>
<dbReference type="STRING" id="1203610.HMPREF1536_04679"/>
<sequence>MTKEQMLEQWTRIYEQGYYKCAFTPKVYEYLDEKIDQAPEVVMSGPKIYADYDGWLLHELNGENAELARRMLVIISKIRRDGPIHKWGMKDELEICLRIGYGHDFRNLIKESVSRHKAQGPELYEIAQILLKYCPADSEAFADLLLSDKLKELEEQRNNTHEFYLALYLAILLLEQDAEKYARYLPVLTVLTNRYSGPSFVYILYFSYKFSPELKERLLQLLKDPISARALFFHLNPHKMLAFLQSIGAPLAVYYQLILTEDNDLDAPSMFHALYKENKELFMEVYRMLAATKTIQQAANSLYLLAILLENGEGTEELAASKELQARCMLNLLGNPLGNTDNLISAAMNESTPQATWENRLKNCEDFVWGYGRNKPVLLTGALALLYEWSELSKRFIDILLIQVRTSNTINNPRYITYFFFETRKKWLGYSPQKSIRLLLDTASQFTYSLVFKTYAYNPNRMQGILEKEDITNNQPLALALLSSGELSIEETQNWLDMIYGTCKMSDVSPLLGLLSNKSKILRKTAEELISLNEETIRPLLEAERPKMKGDALSAAKRIIKRWDNERKFGADFTFTKETVVEFCNDNYDKDNEKYIAWIPEDMLPDVRFADMTEKAPVVVIRYILSEYLCLEEPYKVKACDKIIEQLHAPDFQQMMENIYLFWKENGAEAKKKMIMVPYCIYGSDTQILRLKTQLKDWAEASRGAIAAFVVNAIAMNGGSVALVMIDGISVKFPNNQVKNAAKAAFTFAAKALEIPEDELSDKIVPTLGFNQAGEKVLDYGPRNFTVTLMPDFSLSIFDNEKQKTIKSMPSPGANDDEVKATAAKKEFSELKKQIKATVQSQTNRLEKVLMNGRRWTVASWNKLFVENPIMHRFATGLIWGVYDGDKLTGTFRYMEDGTFNTVDEEEYTLPEQASITLVHPIELPEDVLSGWKEQLDDYEIVQPIPQLTAPIIVLEEKDTNGNKITRYNGSIVKSGKISGMAKKHNMVRGEVWDAGSYTCFHLVDKYLNMAAQLNFEYMYMGQEYNDDVTLGDVVLYRMGEDQTTDDEPKSNVILSPESVPARFLCSVLGIFEVLKEE</sequence>
<protein>
    <recommendedName>
        <fullName evidence="1">DUF4132 domain-containing protein</fullName>
    </recommendedName>
</protein>
<dbReference type="AlphaFoldDB" id="A0A0F5ISR1"/>
<proteinExistence type="predicted"/>
<organism evidence="2 3">
    <name type="scientific">Parabacteroides gordonii MS-1 = DSM 23371</name>
    <dbReference type="NCBI Taxonomy" id="1203610"/>
    <lineage>
        <taxon>Bacteria</taxon>
        <taxon>Pseudomonadati</taxon>
        <taxon>Bacteroidota</taxon>
        <taxon>Bacteroidia</taxon>
        <taxon>Bacteroidales</taxon>
        <taxon>Tannerellaceae</taxon>
        <taxon>Parabacteroides</taxon>
    </lineage>
</organism>
<accession>A0A0F5ISR1</accession>
<dbReference type="RefSeq" id="WP_028728803.1">
    <property type="nucleotide sequence ID" value="NZ_AUAE01000038.1"/>
</dbReference>
<feature type="domain" description="DUF4132" evidence="1">
    <location>
        <begin position="804"/>
        <end position="984"/>
    </location>
</feature>
<evidence type="ECO:0000313" key="2">
    <source>
        <dbReference type="EMBL" id="KKB48518.1"/>
    </source>
</evidence>
<dbReference type="InterPro" id="IPR025406">
    <property type="entry name" value="DUF4132"/>
</dbReference>
<dbReference type="Pfam" id="PF13569">
    <property type="entry name" value="DUF4132"/>
    <property type="match status" value="1"/>
</dbReference>
<dbReference type="HOGENOM" id="CLU_284650_0_0_10"/>
<dbReference type="EMBL" id="AQHW01000026">
    <property type="protein sequence ID" value="KKB48518.1"/>
    <property type="molecule type" value="Genomic_DNA"/>
</dbReference>
<comment type="caution">
    <text evidence="2">The sequence shown here is derived from an EMBL/GenBank/DDBJ whole genome shotgun (WGS) entry which is preliminary data.</text>
</comment>
<evidence type="ECO:0000259" key="1">
    <source>
        <dbReference type="Pfam" id="PF13569"/>
    </source>
</evidence>